<feature type="binding site" evidence="17">
    <location>
        <position position="201"/>
    </location>
    <ligand>
        <name>NADP(+)</name>
        <dbReference type="ChEBI" id="CHEBI:58349"/>
    </ligand>
</feature>
<evidence type="ECO:0000256" key="8">
    <source>
        <dbReference type="ARBA" id="ARBA00022801"/>
    </source>
</evidence>
<dbReference type="InterPro" id="IPR050765">
    <property type="entry name" value="Riboflavin_Biosynth_HTPR"/>
</dbReference>
<dbReference type="PROSITE" id="PS51747">
    <property type="entry name" value="CYT_DCMP_DEAMINASES_2"/>
    <property type="match status" value="1"/>
</dbReference>
<dbReference type="InterPro" id="IPR004794">
    <property type="entry name" value="Eubact_RibD"/>
</dbReference>
<dbReference type="GO" id="GO:0008270">
    <property type="term" value="F:zinc ion binding"/>
    <property type="evidence" value="ECO:0007669"/>
    <property type="project" value="InterPro"/>
</dbReference>
<feature type="binding site" evidence="17">
    <location>
        <position position="205"/>
    </location>
    <ligand>
        <name>substrate</name>
    </ligand>
</feature>
<dbReference type="SUPFAM" id="SSF53927">
    <property type="entry name" value="Cytidine deaminase-like"/>
    <property type="match status" value="1"/>
</dbReference>
<comment type="function">
    <text evidence="1 15">Converts 2,5-diamino-6-(ribosylamino)-4(3h)-pyrimidinone 5'-phosphate into 5-amino-6-(ribosylamino)-2,4(1h,3h)-pyrimidinedione 5'-phosphate.</text>
</comment>
<dbReference type="InterPro" id="IPR011549">
    <property type="entry name" value="RibD_C"/>
</dbReference>
<dbReference type="SUPFAM" id="SSF53597">
    <property type="entry name" value="Dihydrofolate reductase-like"/>
    <property type="match status" value="1"/>
</dbReference>
<comment type="pathway">
    <text evidence="2 15">Cofactor biosynthesis; riboflavin biosynthesis; 5-amino-6-(D-ribitylamino)uracil from GTP: step 2/4.</text>
</comment>
<dbReference type="GO" id="GO:0008703">
    <property type="term" value="F:5-amino-6-(5-phosphoribosylamino)uracil reductase activity"/>
    <property type="evidence" value="ECO:0007669"/>
    <property type="project" value="UniProtKB-EC"/>
</dbReference>
<evidence type="ECO:0000256" key="17">
    <source>
        <dbReference type="PIRSR" id="PIRSR006769-2"/>
    </source>
</evidence>
<evidence type="ECO:0000256" key="6">
    <source>
        <dbReference type="ARBA" id="ARBA00022619"/>
    </source>
</evidence>
<dbReference type="InterPro" id="IPR016193">
    <property type="entry name" value="Cytidine_deaminase-like"/>
</dbReference>
<keyword evidence="11 15" id="KW-0560">Oxidoreductase</keyword>
<feature type="binding site" evidence="18">
    <location>
        <position position="84"/>
    </location>
    <ligand>
        <name>Zn(2+)</name>
        <dbReference type="ChEBI" id="CHEBI:29105"/>
        <note>catalytic</note>
    </ligand>
</feature>
<dbReference type="EC" id="3.5.4.26" evidence="15"/>
<dbReference type="InterPro" id="IPR002734">
    <property type="entry name" value="RibDG_C"/>
</dbReference>
<evidence type="ECO:0000256" key="2">
    <source>
        <dbReference type="ARBA" id="ARBA00004882"/>
    </source>
</evidence>
<evidence type="ECO:0000256" key="15">
    <source>
        <dbReference type="PIRNR" id="PIRNR006769"/>
    </source>
</evidence>
<evidence type="ECO:0000256" key="16">
    <source>
        <dbReference type="PIRSR" id="PIRSR006769-1"/>
    </source>
</evidence>
<dbReference type="GO" id="GO:0008835">
    <property type="term" value="F:diaminohydroxyphosphoribosylaminopyrimidine deaminase activity"/>
    <property type="evidence" value="ECO:0007669"/>
    <property type="project" value="UniProtKB-EC"/>
</dbReference>
<feature type="binding site" evidence="17">
    <location>
        <position position="185"/>
    </location>
    <ligand>
        <name>substrate</name>
    </ligand>
</feature>
<evidence type="ECO:0000256" key="3">
    <source>
        <dbReference type="ARBA" id="ARBA00004910"/>
    </source>
</evidence>
<dbReference type="InterPro" id="IPR024072">
    <property type="entry name" value="DHFR-like_dom_sf"/>
</dbReference>
<dbReference type="GO" id="GO:0009231">
    <property type="term" value="P:riboflavin biosynthetic process"/>
    <property type="evidence" value="ECO:0007669"/>
    <property type="project" value="UniProtKB-UniPathway"/>
</dbReference>
<comment type="similarity">
    <text evidence="4 15">In the N-terminal section; belongs to the cytidine and deoxycytidylate deaminase family.</text>
</comment>
<evidence type="ECO:0000256" key="13">
    <source>
        <dbReference type="ARBA" id="ARBA00049861"/>
    </source>
</evidence>
<dbReference type="CDD" id="cd01284">
    <property type="entry name" value="Riboflavin_deaminase-reductase"/>
    <property type="match status" value="1"/>
</dbReference>
<feature type="binding site" evidence="17">
    <location>
        <position position="169"/>
    </location>
    <ligand>
        <name>NADP(+)</name>
        <dbReference type="ChEBI" id="CHEBI:58349"/>
    </ligand>
</feature>
<dbReference type="FunFam" id="3.40.140.10:FF:000025">
    <property type="entry name" value="Riboflavin biosynthesis protein RibD"/>
    <property type="match status" value="1"/>
</dbReference>
<reference evidence="20 21" key="1">
    <citation type="submission" date="2020-01" db="EMBL/GenBank/DDBJ databases">
        <authorList>
            <person name="Gulvik C.A."/>
            <person name="Batra D.G."/>
        </authorList>
    </citation>
    <scope>NUCLEOTIDE SEQUENCE [LARGE SCALE GENOMIC DNA]</scope>
    <source>
        <strain evidence="20 21">W9323</strain>
    </source>
</reference>
<comment type="pathway">
    <text evidence="3 15">Cofactor biosynthesis; riboflavin biosynthesis; 5-amino-6-(D-ribitylamino)uracil from GTP: step 3/4.</text>
</comment>
<keyword evidence="9 15" id="KW-0862">Zinc</keyword>
<feature type="binding site" evidence="17">
    <location>
        <position position="223"/>
    </location>
    <ligand>
        <name>NADP(+)</name>
        <dbReference type="ChEBI" id="CHEBI:58349"/>
    </ligand>
</feature>
<dbReference type="NCBIfam" id="TIGR00326">
    <property type="entry name" value="eubact_ribD"/>
    <property type="match status" value="1"/>
</dbReference>
<accession>A0A7D3Y376</accession>
<dbReference type="EC" id="1.1.1.193" evidence="15"/>
<evidence type="ECO:0000256" key="9">
    <source>
        <dbReference type="ARBA" id="ARBA00022833"/>
    </source>
</evidence>
<dbReference type="AlphaFoldDB" id="A0A7D3Y376"/>
<keyword evidence="12" id="KW-0511">Multifunctional enzyme</keyword>
<evidence type="ECO:0000256" key="4">
    <source>
        <dbReference type="ARBA" id="ARBA00005259"/>
    </source>
</evidence>
<dbReference type="PIRSF" id="PIRSF006769">
    <property type="entry name" value="RibD"/>
    <property type="match status" value="1"/>
</dbReference>
<comment type="cofactor">
    <cofactor evidence="15 18">
        <name>Zn(2+)</name>
        <dbReference type="ChEBI" id="CHEBI:29105"/>
    </cofactor>
    <text evidence="15 18">Binds 1 zinc ion.</text>
</comment>
<evidence type="ECO:0000259" key="19">
    <source>
        <dbReference type="PROSITE" id="PS51747"/>
    </source>
</evidence>
<feature type="binding site" evidence="17">
    <location>
        <position position="197"/>
    </location>
    <ligand>
        <name>NADP(+)</name>
        <dbReference type="ChEBI" id="CHEBI:58349"/>
    </ligand>
</feature>
<keyword evidence="10 15" id="KW-0521">NADP</keyword>
<evidence type="ECO:0000256" key="18">
    <source>
        <dbReference type="PIRSR" id="PIRSR006769-3"/>
    </source>
</evidence>
<name>A0A7D3Y376_9BACL</name>
<evidence type="ECO:0000256" key="11">
    <source>
        <dbReference type="ARBA" id="ARBA00023002"/>
    </source>
</evidence>
<dbReference type="Pfam" id="PF00383">
    <property type="entry name" value="dCMP_cyt_deam_1"/>
    <property type="match status" value="1"/>
</dbReference>
<protein>
    <recommendedName>
        <fullName evidence="15">Riboflavin biosynthesis protein RibD</fullName>
    </recommendedName>
    <domain>
        <recommendedName>
            <fullName evidence="15">Diaminohydroxyphosphoribosylaminopyrimidine deaminase</fullName>
            <shortName evidence="15">DRAP deaminase</shortName>
            <ecNumber evidence="15">3.5.4.26</ecNumber>
        </recommendedName>
        <alternativeName>
            <fullName evidence="15">Riboflavin-specific deaminase</fullName>
        </alternativeName>
    </domain>
    <domain>
        <recommendedName>
            <fullName evidence="15">5-amino-6-(5-phosphoribosylamino)uracil reductase</fullName>
            <ecNumber evidence="15">1.1.1.193</ecNumber>
        </recommendedName>
        <alternativeName>
            <fullName evidence="15">HTP reductase</fullName>
        </alternativeName>
    </domain>
</protein>
<dbReference type="UniPathway" id="UPA00275">
    <property type="reaction ID" value="UER00401"/>
</dbReference>
<comment type="catalytic activity">
    <reaction evidence="14 15">
        <text>2,5-diamino-6-hydroxy-4-(5-phosphoribosylamino)-pyrimidine + H2O + H(+) = 5-amino-6-(5-phospho-D-ribosylamino)uracil + NH4(+)</text>
        <dbReference type="Rhea" id="RHEA:21868"/>
        <dbReference type="ChEBI" id="CHEBI:15377"/>
        <dbReference type="ChEBI" id="CHEBI:15378"/>
        <dbReference type="ChEBI" id="CHEBI:28938"/>
        <dbReference type="ChEBI" id="CHEBI:58453"/>
        <dbReference type="ChEBI" id="CHEBI:58614"/>
        <dbReference type="EC" id="3.5.4.26"/>
    </reaction>
</comment>
<dbReference type="PANTHER" id="PTHR38011">
    <property type="entry name" value="DIHYDROFOLATE REDUCTASE FAMILY PROTEIN (AFU_ORTHOLOGUE AFUA_8G06820)"/>
    <property type="match status" value="1"/>
</dbReference>
<keyword evidence="6 15" id="KW-0686">Riboflavin biosynthesis</keyword>
<dbReference type="Proteomes" id="UP000503088">
    <property type="component" value="Chromosome"/>
</dbReference>
<gene>
    <name evidence="20" type="primary">ribD</name>
    <name evidence="20" type="ORF">GXN76_13345</name>
</gene>
<dbReference type="NCBIfam" id="TIGR00227">
    <property type="entry name" value="ribD_Cterm"/>
    <property type="match status" value="1"/>
</dbReference>
<evidence type="ECO:0000256" key="12">
    <source>
        <dbReference type="ARBA" id="ARBA00023268"/>
    </source>
</evidence>
<feature type="binding site" evidence="17">
    <location>
        <position position="208"/>
    </location>
    <ligand>
        <name>substrate</name>
    </ligand>
</feature>
<evidence type="ECO:0000313" key="20">
    <source>
        <dbReference type="EMBL" id="QKG85363.1"/>
    </source>
</evidence>
<comment type="catalytic activity">
    <reaction evidence="13 15">
        <text>5-amino-6-(5-phospho-D-ribitylamino)uracil + NADP(+) = 5-amino-6-(5-phospho-D-ribosylamino)uracil + NADPH + H(+)</text>
        <dbReference type="Rhea" id="RHEA:17845"/>
        <dbReference type="ChEBI" id="CHEBI:15378"/>
        <dbReference type="ChEBI" id="CHEBI:57783"/>
        <dbReference type="ChEBI" id="CHEBI:58349"/>
        <dbReference type="ChEBI" id="CHEBI:58421"/>
        <dbReference type="ChEBI" id="CHEBI:58453"/>
        <dbReference type="EC" id="1.1.1.193"/>
    </reaction>
</comment>
<dbReference type="GO" id="GO:0050661">
    <property type="term" value="F:NADP binding"/>
    <property type="evidence" value="ECO:0007669"/>
    <property type="project" value="InterPro"/>
</dbReference>
<feature type="active site" description="Proton donor" evidence="16">
    <location>
        <position position="52"/>
    </location>
</feature>
<organism evidence="20 21">
    <name type="scientific">Kroppenstedtia pulmonis</name>
    <dbReference type="NCBI Taxonomy" id="1380685"/>
    <lineage>
        <taxon>Bacteria</taxon>
        <taxon>Bacillati</taxon>
        <taxon>Bacillota</taxon>
        <taxon>Bacilli</taxon>
        <taxon>Bacillales</taxon>
        <taxon>Thermoactinomycetaceae</taxon>
        <taxon>Kroppenstedtia</taxon>
    </lineage>
</organism>
<feature type="binding site" evidence="18">
    <location>
        <position position="50"/>
    </location>
    <ligand>
        <name>Zn(2+)</name>
        <dbReference type="ChEBI" id="CHEBI:29105"/>
        <note>catalytic</note>
    </ligand>
</feature>
<keyword evidence="8 15" id="KW-0378">Hydrolase</keyword>
<feature type="binding site" evidence="17">
    <location>
        <position position="155"/>
    </location>
    <ligand>
        <name>NADP(+)</name>
        <dbReference type="ChEBI" id="CHEBI:58349"/>
    </ligand>
</feature>
<evidence type="ECO:0000256" key="1">
    <source>
        <dbReference type="ARBA" id="ARBA00002151"/>
    </source>
</evidence>
<dbReference type="Gene3D" id="3.40.140.10">
    <property type="entry name" value="Cytidine Deaminase, domain 2"/>
    <property type="match status" value="1"/>
</dbReference>
<dbReference type="Pfam" id="PF01872">
    <property type="entry name" value="RibD_C"/>
    <property type="match status" value="1"/>
</dbReference>
<sequence length="366" mass="39827">MNHEFFMKLAIDMAEKTRGQTSPNPQVGAVLVNNGEIVGLGTHLRPGEPHAEIHALNMAGEKAKGGTLYVTLEPCSHYGRTPPCAEAIIQAGVKKVILGDSYDPNPSVSGRGIAMLRRAGIEVITGVMEKEATLLNEFFHYFTRNRVPFVTLKTACSLDGKIATRTGHSQWITGEEARRDGHVLRHQHDAILVGIGTVLADNPRLTTRLESGGKNPVRIVLDSRLRIPLTSNLVTDSSAPTWIFTLEGQMDPSKMKELTVSGVTVIPLKGDRIHPQEVLSCLGEKNIASLLIEGGRSVNQTFIESKSVNRIVLYVAPKMIGGDTAPSFLGGLGVTDVNKAWKLEQVQVDYIGNDLRITGNMPRDQE</sequence>
<dbReference type="InterPro" id="IPR016192">
    <property type="entry name" value="APOBEC/CMP_deaminase_Zn-bd"/>
</dbReference>
<evidence type="ECO:0000256" key="7">
    <source>
        <dbReference type="ARBA" id="ARBA00022723"/>
    </source>
</evidence>
<dbReference type="KEGG" id="kpul:GXN76_13345"/>
<evidence type="ECO:0000256" key="5">
    <source>
        <dbReference type="ARBA" id="ARBA00007417"/>
    </source>
</evidence>
<dbReference type="PROSITE" id="PS00903">
    <property type="entry name" value="CYT_DCMP_DEAMINASES_1"/>
    <property type="match status" value="1"/>
</dbReference>
<feature type="binding site" evidence="17">
    <location>
        <position position="171"/>
    </location>
    <ligand>
        <name>NADP(+)</name>
        <dbReference type="ChEBI" id="CHEBI:58349"/>
    </ligand>
</feature>
<keyword evidence="21" id="KW-1185">Reference proteome</keyword>
<comment type="similarity">
    <text evidence="5 15">In the C-terminal section; belongs to the HTP reductase family.</text>
</comment>
<feature type="binding site" evidence="18">
    <location>
        <position position="75"/>
    </location>
    <ligand>
        <name>Zn(2+)</name>
        <dbReference type="ChEBI" id="CHEBI:29105"/>
        <note>catalytic</note>
    </ligand>
</feature>
<keyword evidence="7 15" id="KW-0479">Metal-binding</keyword>
<evidence type="ECO:0000256" key="10">
    <source>
        <dbReference type="ARBA" id="ARBA00022857"/>
    </source>
</evidence>
<evidence type="ECO:0000313" key="21">
    <source>
        <dbReference type="Proteomes" id="UP000503088"/>
    </source>
</evidence>
<proteinExistence type="inferred from homology"/>
<dbReference type="RefSeq" id="WP_173223954.1">
    <property type="nucleotide sequence ID" value="NZ_CP048104.1"/>
</dbReference>
<dbReference type="InterPro" id="IPR002125">
    <property type="entry name" value="CMP_dCMP_dom"/>
</dbReference>
<dbReference type="PANTHER" id="PTHR38011:SF7">
    <property type="entry name" value="2,5-DIAMINO-6-RIBOSYLAMINO-4(3H)-PYRIMIDINONE 5'-PHOSPHATE REDUCTASE"/>
    <property type="match status" value="1"/>
</dbReference>
<feature type="binding site" evidence="17">
    <location>
        <position position="293"/>
    </location>
    <ligand>
        <name>substrate</name>
    </ligand>
</feature>
<evidence type="ECO:0000256" key="14">
    <source>
        <dbReference type="ARBA" id="ARBA00049886"/>
    </source>
</evidence>
<feature type="domain" description="CMP/dCMP-type deaminase" evidence="19">
    <location>
        <begin position="1"/>
        <end position="124"/>
    </location>
</feature>
<dbReference type="EMBL" id="CP048104">
    <property type="protein sequence ID" value="QKG85363.1"/>
    <property type="molecule type" value="Genomic_DNA"/>
</dbReference>
<dbReference type="Gene3D" id="3.40.430.10">
    <property type="entry name" value="Dihydrofolate Reductase, subunit A"/>
    <property type="match status" value="1"/>
</dbReference>